<dbReference type="Proteomes" id="UP000247078">
    <property type="component" value="Unassembled WGS sequence"/>
</dbReference>
<name>A0A855Y4U7_9BACL</name>
<evidence type="ECO:0000313" key="3">
    <source>
        <dbReference type="EMBL" id="RAI98898.1"/>
    </source>
</evidence>
<proteinExistence type="predicted"/>
<dbReference type="Proteomes" id="UP000248827">
    <property type="component" value="Unassembled WGS sequence"/>
</dbReference>
<dbReference type="RefSeq" id="WP_110000756.1">
    <property type="nucleotide sequence ID" value="NZ_QGTZ01000009.1"/>
</dbReference>
<dbReference type="EMBL" id="QGTZ01000009">
    <property type="protein sequence ID" value="PWW37328.1"/>
    <property type="molecule type" value="Genomic_DNA"/>
</dbReference>
<evidence type="ECO:0000256" key="1">
    <source>
        <dbReference type="SAM" id="MobiDB-lite"/>
    </source>
</evidence>
<organism evidence="2 4">
    <name type="scientific">Paenibacillus pabuli</name>
    <dbReference type="NCBI Taxonomy" id="1472"/>
    <lineage>
        <taxon>Bacteria</taxon>
        <taxon>Bacillati</taxon>
        <taxon>Bacillota</taxon>
        <taxon>Bacilli</taxon>
        <taxon>Bacillales</taxon>
        <taxon>Paenibacillaceae</taxon>
        <taxon>Paenibacillus</taxon>
    </lineage>
</organism>
<evidence type="ECO:0000313" key="4">
    <source>
        <dbReference type="Proteomes" id="UP000247078"/>
    </source>
</evidence>
<protein>
    <submittedName>
        <fullName evidence="2">Uncharacterized protein</fullName>
    </submittedName>
</protein>
<reference evidence="2 4" key="1">
    <citation type="submission" date="2018-05" db="EMBL/GenBank/DDBJ databases">
        <title>Freshwater and sediment microbial communities from various areas in North America, analyzing microbe dynamics in response to fracking.</title>
        <authorList>
            <person name="Lamendella R."/>
        </authorList>
    </citation>
    <scope>NUCLEOTIDE SEQUENCE [LARGE SCALE GENOMIC DNA]</scope>
    <source>
        <strain evidence="2 4">DB-3</strain>
        <strain evidence="3 5">NG-13</strain>
    </source>
</reference>
<evidence type="ECO:0000313" key="5">
    <source>
        <dbReference type="Proteomes" id="UP000248827"/>
    </source>
</evidence>
<feature type="compositionally biased region" description="Polar residues" evidence="1">
    <location>
        <begin position="32"/>
        <end position="52"/>
    </location>
</feature>
<dbReference type="OrthoDB" id="2656948at2"/>
<sequence length="134" mass="14275">MKIKKSLLAVLTLTAVVVIISGSIYIDSANSAQNEDGAKGSNTTYPVNQAGQTYGGNAGDYGKELVGPDLVLAEATNGAIGYVLEADLQGPDHRTPEEALRWQSQQKMDRSIPVYEKDGTTIIGEFIMSRPSGE</sequence>
<dbReference type="EMBL" id="QLLI01000003">
    <property type="protein sequence ID" value="RAI98898.1"/>
    <property type="molecule type" value="Genomic_DNA"/>
</dbReference>
<feature type="region of interest" description="Disordered" evidence="1">
    <location>
        <begin position="32"/>
        <end position="53"/>
    </location>
</feature>
<evidence type="ECO:0000313" key="2">
    <source>
        <dbReference type="EMBL" id="PWW37328.1"/>
    </source>
</evidence>
<dbReference type="AlphaFoldDB" id="A0A855Y4U7"/>
<comment type="caution">
    <text evidence="2">The sequence shown here is derived from an EMBL/GenBank/DDBJ whole genome shotgun (WGS) entry which is preliminary data.</text>
</comment>
<keyword evidence="5" id="KW-1185">Reference proteome</keyword>
<accession>A0A855Y4U7</accession>
<gene>
    <name evidence="3" type="ORF">DET54_10335</name>
    <name evidence="2" type="ORF">DET56_109214</name>
</gene>